<protein>
    <recommendedName>
        <fullName evidence="5">CC2D2A N-terminal C2 domain-containing protein</fullName>
    </recommendedName>
</protein>
<dbReference type="PANTHER" id="PTHR20837:SF0">
    <property type="entry name" value="COILED-COIL AND C2 DOMAIN-CONTAINING PROTEIN 2A"/>
    <property type="match status" value="1"/>
</dbReference>
<feature type="non-terminal residue" evidence="4">
    <location>
        <position position="1"/>
    </location>
</feature>
<feature type="domain" description="DUF5523" evidence="3">
    <location>
        <begin position="81"/>
        <end position="160"/>
    </location>
</feature>
<evidence type="ECO:0000313" key="4">
    <source>
        <dbReference type="EMBL" id="JAS08459.1"/>
    </source>
</evidence>
<feature type="non-terminal residue" evidence="4">
    <location>
        <position position="790"/>
    </location>
</feature>
<dbReference type="InterPro" id="IPR041510">
    <property type="entry name" value="DUF5523"/>
</dbReference>
<dbReference type="GO" id="GO:1904491">
    <property type="term" value="P:protein localization to ciliary transition zone"/>
    <property type="evidence" value="ECO:0007669"/>
    <property type="project" value="TreeGrafter"/>
</dbReference>
<feature type="compositionally biased region" description="Polar residues" evidence="1">
    <location>
        <begin position="29"/>
        <end position="42"/>
    </location>
</feature>
<feature type="region of interest" description="Disordered" evidence="1">
    <location>
        <begin position="22"/>
        <end position="46"/>
    </location>
</feature>
<sequence length="790" mass="91320">ADASQEATEALDFFTKVWDDKEDVDPSTELPSSREPSASSPTAEIENTEGDQVKLLTRDYLGLTEDCEVLQPYLLPSLDENNLRLENENKLYFYPSDRYLTIEEKLGPEFVARYIEDEGLYVGDKLEVPSKFYNKLQHRLLATEGRKWFGDDGEMLAVSDSQLDVFYRLDYADSFEIEDKPIQFKNAMVMPLSQKTTSEDEVLEGEIYMLELEVGTIEWQHHPLFSAEHVIAQKVKEKFNEYHERVKSGIGRRLAGKLQALRVARDNIKSLITGGDSSMLADRLKRYKYEIRTTREVRMLEGEKDRKSVVLVLNAWKDLKNLRQEQGYSITSIKINILQLEVEGDMFGLATEWDYEFKNQCEEILEELEMKDQTQIEKLRDADSEIQVEEDEQKVMPKKVTQQDVERKVKENLSNSIRPTDEPVIALELADESFTKIEDITDQKEFQRQAMLKKSSLCVRIFYNQQEVCHSRSHQLSSNFLCTINQRFAIRILQWPKTLSIQIFQEGGLGSKKVYDDVFIPLPNSTVKVETSAVDVLQFGNMEKCGPYKHSGVGSGTIVGNEILHMRGTVSYKVGWGVQNGFILAPPEKYLPSFKQGRDVKILSDVSNLRDWVEHAQLDPNDPSNAAVFDYLKNADNNDKSNQNPLQAVFDFCTEEELNEDPRLKLLTLRDKEVPEFRNLQGIPLHRREIPEDIFKVYEKRIHSPAKSMPAIGETNLEWHMEWSKHELNLLRDNIVSQCRLAQQQRTLKDMVVEEQVPDMGTLGLTFMKWLQPKRPLRPTRKERKKVPVK</sequence>
<feature type="domain" description="CC2D2A N-terminal C2" evidence="2">
    <location>
        <begin position="422"/>
        <end position="586"/>
    </location>
</feature>
<evidence type="ECO:0000259" key="3">
    <source>
        <dbReference type="Pfam" id="PF17661"/>
    </source>
</evidence>
<reference evidence="4" key="1">
    <citation type="submission" date="2015-12" db="EMBL/GenBank/DDBJ databases">
        <title>De novo transcriptome assembly of four potential Pierce s Disease insect vectors from Arizona vineyards.</title>
        <authorList>
            <person name="Tassone E.E."/>
        </authorList>
    </citation>
    <scope>NUCLEOTIDE SEQUENCE</scope>
</reference>
<dbReference type="AlphaFoldDB" id="A0A1B6C592"/>
<dbReference type="InterPro" id="IPR028928">
    <property type="entry name" value="CC2D2AN-C2"/>
</dbReference>
<evidence type="ECO:0000259" key="2">
    <source>
        <dbReference type="Pfam" id="PF15625"/>
    </source>
</evidence>
<gene>
    <name evidence="4" type="ORF">g.22252</name>
</gene>
<dbReference type="Pfam" id="PF17661">
    <property type="entry name" value="DUF5523"/>
    <property type="match status" value="1"/>
</dbReference>
<dbReference type="GO" id="GO:1905515">
    <property type="term" value="P:non-motile cilium assembly"/>
    <property type="evidence" value="ECO:0007669"/>
    <property type="project" value="TreeGrafter"/>
</dbReference>
<evidence type="ECO:0008006" key="5">
    <source>
        <dbReference type="Google" id="ProtNLM"/>
    </source>
</evidence>
<dbReference type="GO" id="GO:0035869">
    <property type="term" value="C:ciliary transition zone"/>
    <property type="evidence" value="ECO:0007669"/>
    <property type="project" value="TreeGrafter"/>
</dbReference>
<proteinExistence type="predicted"/>
<name>A0A1B6C592_9HEMI</name>
<accession>A0A1B6C592</accession>
<dbReference type="Pfam" id="PF15625">
    <property type="entry name" value="CC2D2AN-C2"/>
    <property type="match status" value="1"/>
</dbReference>
<evidence type="ECO:0000256" key="1">
    <source>
        <dbReference type="SAM" id="MobiDB-lite"/>
    </source>
</evidence>
<dbReference type="PANTHER" id="PTHR20837">
    <property type="entry name" value="CENTROSOMAL PROTEIN-RELATED"/>
    <property type="match status" value="1"/>
</dbReference>
<organism evidence="4">
    <name type="scientific">Clastoptera arizonana</name>
    <name type="common">Arizona spittle bug</name>
    <dbReference type="NCBI Taxonomy" id="38151"/>
    <lineage>
        <taxon>Eukaryota</taxon>
        <taxon>Metazoa</taxon>
        <taxon>Ecdysozoa</taxon>
        <taxon>Arthropoda</taxon>
        <taxon>Hexapoda</taxon>
        <taxon>Insecta</taxon>
        <taxon>Pterygota</taxon>
        <taxon>Neoptera</taxon>
        <taxon>Paraneoptera</taxon>
        <taxon>Hemiptera</taxon>
        <taxon>Auchenorrhyncha</taxon>
        <taxon>Cercopoidea</taxon>
        <taxon>Clastopteridae</taxon>
        <taxon>Clastoptera</taxon>
    </lineage>
</organism>
<dbReference type="EMBL" id="GEDC01028839">
    <property type="protein sequence ID" value="JAS08459.1"/>
    <property type="molecule type" value="Transcribed_RNA"/>
</dbReference>
<dbReference type="InterPro" id="IPR052434">
    <property type="entry name" value="Tectonic-like_complex_comp"/>
</dbReference>